<accession>A0A223VB17</accession>
<dbReference type="OrthoDB" id="915634at2"/>
<reference evidence="2 3" key="1">
    <citation type="submission" date="2017-08" db="EMBL/GenBank/DDBJ databases">
        <title>The complete genome sequence of Maribacter sp. B1, isolated from deep-sea sediment.</title>
        <authorList>
            <person name="Wu Y.-H."/>
            <person name="Cheng H."/>
            <person name="Xu X.-W."/>
        </authorList>
    </citation>
    <scope>NUCLEOTIDE SEQUENCE [LARGE SCALE GENOMIC DNA]</scope>
    <source>
        <strain evidence="2 3">B1</strain>
    </source>
</reference>
<dbReference type="RefSeq" id="WP_094998916.1">
    <property type="nucleotide sequence ID" value="NZ_BMJL01000011.1"/>
</dbReference>
<evidence type="ECO:0000313" key="2">
    <source>
        <dbReference type="EMBL" id="ASV32360.1"/>
    </source>
</evidence>
<evidence type="ECO:0000313" key="3">
    <source>
        <dbReference type="Proteomes" id="UP000215244"/>
    </source>
</evidence>
<dbReference type="AlphaFoldDB" id="A0A223VB17"/>
<dbReference type="KEGG" id="marb:CJ263_20185"/>
<protein>
    <recommendedName>
        <fullName evidence="1">MobA/VirD2-like nuclease domain-containing protein</fullName>
    </recommendedName>
</protein>
<dbReference type="InterPro" id="IPR005094">
    <property type="entry name" value="Endonuclease_MobA/VirD2"/>
</dbReference>
<evidence type="ECO:0000259" key="1">
    <source>
        <dbReference type="Pfam" id="PF03432"/>
    </source>
</evidence>
<dbReference type="Proteomes" id="UP000215244">
    <property type="component" value="Chromosome"/>
</dbReference>
<name>A0A223VB17_9FLAO</name>
<feature type="domain" description="MobA/VirD2-like nuclease" evidence="1">
    <location>
        <begin position="45"/>
        <end position="145"/>
    </location>
</feature>
<organism evidence="2 3">
    <name type="scientific">Maribacter cobaltidurans</name>
    <dbReference type="NCBI Taxonomy" id="1178778"/>
    <lineage>
        <taxon>Bacteria</taxon>
        <taxon>Pseudomonadati</taxon>
        <taxon>Bacteroidota</taxon>
        <taxon>Flavobacteriia</taxon>
        <taxon>Flavobacteriales</taxon>
        <taxon>Flavobacteriaceae</taxon>
        <taxon>Maribacter</taxon>
    </lineage>
</organism>
<sequence>MIAKILFRETVHGVLNYVFGKEGSIILGYPNTCSEFGLSPEFFANVLHFQGQRHATENRYVHITINLPHGERLDDATFYQLGKDYMAEMGLGNQPFCVVLHEDTKHQHIHLVSTVVTESASLISMFNSYRRSMATQAYLEKRYGLSPSPQTRQKQHRELPIYRFPEFQFKPDDSNGTRFYIQDVMNGLLQKHKVRSFAELKQLARPYHIIVNTMTHESGRVGVAYGIDNQKKYKTQFINGSTVHPKLSGPKLVAIFEKNSKSKLLAMHKKRLEKQWMTTLKLFKSIRQEDLPDVLKSYQNIDCELSYGKNRQLNELIIYDKSGYVFLASEISSQMDFIHHPQLEDDVNGTTCLDENGKQFLLETRKLIKNAFYEAYLQANKSNRSLSEFVITKNLRDLLPHIAGSERYSFLNHYMSQDKNKNLLKVLKTEFEGTRRELHKTESRKEMKTLEDRVSLFKNVLEANVFDATKSLSFNLLQGLGLKYVGDKVFFSNSKAHSVELLIEDYKMPEVGSSYISTGSINQNVKVLETLTETGSSKPSDLNATSFFLPLLLPELYESMNPEYQKQFEALSLRAYLRMAEQFNLPLEKSPVDYIRLFNAKGFYFEKKVGKIYLRSLYSKNETNIPLSTKTQAYLKSSTDLDAVLTAQMESVNISNENGQMNLKNLWVSYLIERGVYGRAAYMMVYEGVRPNLHREALEYHKKNGLREKIHAESQQKINTQQATILRKSVYSFSSLLSGKYKEEVFNGFRDELTDYTNKKGLFR</sequence>
<dbReference type="Pfam" id="PF03432">
    <property type="entry name" value="Relaxase"/>
    <property type="match status" value="1"/>
</dbReference>
<proteinExistence type="predicted"/>
<keyword evidence="3" id="KW-1185">Reference proteome</keyword>
<gene>
    <name evidence="2" type="ORF">CJ263_20185</name>
</gene>
<dbReference type="EMBL" id="CP022957">
    <property type="protein sequence ID" value="ASV32360.1"/>
    <property type="molecule type" value="Genomic_DNA"/>
</dbReference>